<evidence type="ECO:0000259" key="2">
    <source>
        <dbReference type="Pfam" id="PF13349"/>
    </source>
</evidence>
<feature type="region of interest" description="Disordered" evidence="1">
    <location>
        <begin position="31"/>
        <end position="72"/>
    </location>
</feature>
<dbReference type="Pfam" id="PF13349">
    <property type="entry name" value="DUF4097"/>
    <property type="match status" value="1"/>
</dbReference>
<sequence length="402" mass="43291">MSEEKRRILEMVQEGKITQEDAARLLEALGEEDAVGSEAVPGDPSDRETVPEEGGSWAKEHEGDEDCQGPSQRVEIHLKGEGAKPFFQEISNALEQAGPALEQLGGRVGQVVEDFLGERPVSSGSILPLPKEGNAYEEPPIGRPVSRLKVEWVRGPVEIRPWEGDTVRVAEYASRPLKPRERMRLREENGRLSIDWSAGSVFLGGLGLQKHLVVELPRDAHLEKVKVESVSGGVYLTGFQADKVRGETASGPLTCYGVRGEDFSVETVSGSIELEEVAARQLCGETVSGALTVRGEGEQVRLHTVSGAVSLQVRQYPQSVRVETVSGKIGLALPWTGPGFAVDYESVSGGFSSQFPLAGELGKRHGRASYGEGGAKLRLETVSGRMELQALAPSAEQEESGT</sequence>
<evidence type="ECO:0000256" key="1">
    <source>
        <dbReference type="SAM" id="MobiDB-lite"/>
    </source>
</evidence>
<comment type="caution">
    <text evidence="4">The sequence shown here is derived from an EMBL/GenBank/DDBJ whole genome shotgun (WGS) entry which is preliminary data.</text>
</comment>
<evidence type="ECO:0000313" key="5">
    <source>
        <dbReference type="Proteomes" id="UP000826793"/>
    </source>
</evidence>
<dbReference type="EMBL" id="DWXG01000074">
    <property type="protein sequence ID" value="HJB98696.1"/>
    <property type="molecule type" value="Genomic_DNA"/>
</dbReference>
<name>A0A9D2MY50_9FIRM</name>
<dbReference type="Pfam" id="PF22746">
    <property type="entry name" value="SHOCT-like_DUF2089-C"/>
    <property type="match status" value="1"/>
</dbReference>
<reference evidence="4" key="1">
    <citation type="journal article" date="2021" name="PeerJ">
        <title>Extensive microbial diversity within the chicken gut microbiome revealed by metagenomics and culture.</title>
        <authorList>
            <person name="Gilroy R."/>
            <person name="Ravi A."/>
            <person name="Getino M."/>
            <person name="Pursley I."/>
            <person name="Horton D.L."/>
            <person name="Alikhan N.F."/>
            <person name="Baker D."/>
            <person name="Gharbi K."/>
            <person name="Hall N."/>
            <person name="Watson M."/>
            <person name="Adriaenssens E.M."/>
            <person name="Foster-Nyarko E."/>
            <person name="Jarju S."/>
            <person name="Secka A."/>
            <person name="Antonio M."/>
            <person name="Oren A."/>
            <person name="Chaudhuri R.R."/>
            <person name="La Ragione R."/>
            <person name="Hildebrand F."/>
            <person name="Pallen M.J."/>
        </authorList>
    </citation>
    <scope>NUCLEOTIDE SEQUENCE</scope>
    <source>
        <strain evidence="4">CHK185-1770</strain>
    </source>
</reference>
<dbReference type="InterPro" id="IPR053959">
    <property type="entry name" value="YvlB/LiaX_N"/>
</dbReference>
<proteinExistence type="predicted"/>
<organism evidence="4 5">
    <name type="scientific">Candidatus Acutalibacter pullicola</name>
    <dbReference type="NCBI Taxonomy" id="2838417"/>
    <lineage>
        <taxon>Bacteria</taxon>
        <taxon>Bacillati</taxon>
        <taxon>Bacillota</taxon>
        <taxon>Clostridia</taxon>
        <taxon>Eubacteriales</taxon>
        <taxon>Acutalibacteraceae</taxon>
        <taxon>Acutalibacter</taxon>
    </lineage>
</organism>
<dbReference type="InterPro" id="IPR025164">
    <property type="entry name" value="Toastrack_DUF4097"/>
</dbReference>
<evidence type="ECO:0000313" key="4">
    <source>
        <dbReference type="EMBL" id="HJB98696.1"/>
    </source>
</evidence>
<accession>A0A9D2MY50</accession>
<evidence type="ECO:0000259" key="3">
    <source>
        <dbReference type="Pfam" id="PF22746"/>
    </source>
</evidence>
<dbReference type="AlphaFoldDB" id="A0A9D2MY50"/>
<reference evidence="4" key="2">
    <citation type="submission" date="2021-04" db="EMBL/GenBank/DDBJ databases">
        <authorList>
            <person name="Gilroy R."/>
        </authorList>
    </citation>
    <scope>NUCLEOTIDE SEQUENCE</scope>
    <source>
        <strain evidence="4">CHK185-1770</strain>
    </source>
</reference>
<feature type="domain" description="DUF4097" evidence="2">
    <location>
        <begin position="147"/>
        <end position="386"/>
    </location>
</feature>
<feature type="domain" description="YvlB/LiaX N-terminal" evidence="3">
    <location>
        <begin position="3"/>
        <end position="33"/>
    </location>
</feature>
<protein>
    <submittedName>
        <fullName evidence="4">DUF4097 domain-containing protein</fullName>
    </submittedName>
</protein>
<dbReference type="Proteomes" id="UP000826793">
    <property type="component" value="Unassembled WGS sequence"/>
</dbReference>
<gene>
    <name evidence="4" type="ORF">H9710_08970</name>
</gene>